<dbReference type="AlphaFoldDB" id="A0A316A5L4"/>
<organism evidence="1 2">
    <name type="scientific">Quadrisphaera granulorum</name>
    <dbReference type="NCBI Taxonomy" id="317664"/>
    <lineage>
        <taxon>Bacteria</taxon>
        <taxon>Bacillati</taxon>
        <taxon>Actinomycetota</taxon>
        <taxon>Actinomycetes</taxon>
        <taxon>Kineosporiales</taxon>
        <taxon>Kineosporiaceae</taxon>
        <taxon>Quadrisphaera</taxon>
    </lineage>
</organism>
<evidence type="ECO:0000313" key="2">
    <source>
        <dbReference type="Proteomes" id="UP000245469"/>
    </source>
</evidence>
<dbReference type="OrthoDB" id="3234479at2"/>
<proteinExistence type="predicted"/>
<dbReference type="RefSeq" id="WP_109775051.1">
    <property type="nucleotide sequence ID" value="NZ_QGDQ01000017.1"/>
</dbReference>
<gene>
    <name evidence="1" type="ORF">BXY45_11724</name>
</gene>
<name>A0A316A5L4_9ACTN</name>
<evidence type="ECO:0000313" key="1">
    <source>
        <dbReference type="EMBL" id="PWJ52772.1"/>
    </source>
</evidence>
<accession>A0A316A5L4</accession>
<protein>
    <submittedName>
        <fullName evidence="1">Uncharacterized protein</fullName>
    </submittedName>
</protein>
<reference evidence="1 2" key="1">
    <citation type="submission" date="2018-03" db="EMBL/GenBank/DDBJ databases">
        <title>Genomic Encyclopedia of Archaeal and Bacterial Type Strains, Phase II (KMG-II): from individual species to whole genera.</title>
        <authorList>
            <person name="Goeker M."/>
        </authorList>
    </citation>
    <scope>NUCLEOTIDE SEQUENCE [LARGE SCALE GENOMIC DNA]</scope>
    <source>
        <strain evidence="1 2">DSM 44889</strain>
    </source>
</reference>
<comment type="caution">
    <text evidence="1">The sequence shown here is derived from an EMBL/GenBank/DDBJ whole genome shotgun (WGS) entry which is preliminary data.</text>
</comment>
<keyword evidence="2" id="KW-1185">Reference proteome</keyword>
<dbReference type="EMBL" id="QGDQ01000017">
    <property type="protein sequence ID" value="PWJ52772.1"/>
    <property type="molecule type" value="Genomic_DNA"/>
</dbReference>
<dbReference type="Proteomes" id="UP000245469">
    <property type="component" value="Unassembled WGS sequence"/>
</dbReference>
<sequence>MHPPTPLPTDLASRPFRPAEAVALGVSRKRLRSNDLWAPFTGVRVPVALGWNAKLRAQAGLLVCPPGTCVTGLHAVAAAGLPVPWGQDFNDPGGLAEQPLLVALDGPRQIQPWSRRGFAADPFIMPIQVERVLVDGVRRVADPDLWARTVASPDLRISPGRRRSYGATLAVEIARRGCGPDLTRDETDPLLDGRAWWCTAFAGAVLRLPLGVRHDVEPLLPVIRELLLDRASEEACGGM</sequence>